<dbReference type="InterPro" id="IPR023614">
    <property type="entry name" value="Porin_dom_sf"/>
</dbReference>
<evidence type="ECO:0000313" key="14">
    <source>
        <dbReference type="Proteomes" id="UP001489004"/>
    </source>
</evidence>
<sequence length="338" mass="37162">MGLTISRLEAAPPALAASSSSGSAPVLPPTAAAAVRSQLGKVDGPNTRAVVNYLELPAPVKYEELQREALMILKPETFEGLRFDFTKPLNQNFAVTHSVFMGNIDVPTTNQQPIKMPIGTYEFGANLVTSKGSMLIGRILTDGRMTGRMRYDVNDFISLKSQIQLAQEEGMSQGMLDVDLKGKDWNGQLKFGSSQFYGCNYLQSVTPNLALGAEAFWLGQQRRSGTGFAARHSSDKHVATAQVATTGLVSMTYVHKVSEKVSLASEFMWNWMAREASAAFGYDYTLRQCRLRGRIDTDGKVAAYLEERVNVGVNFILSAELDHWKKDYKFGFGMTVGE</sequence>
<dbReference type="FunFam" id="2.40.160.10:FF:000010">
    <property type="entry name" value="Mitochondrial import receptor subunit TOM40-1"/>
    <property type="match status" value="1"/>
</dbReference>
<dbReference type="EMBL" id="JALJOR010000002">
    <property type="protein sequence ID" value="KAK9823803.1"/>
    <property type="molecule type" value="Genomic_DNA"/>
</dbReference>
<keyword evidence="6" id="KW-1000">Mitochondrion outer membrane</keyword>
<evidence type="ECO:0000256" key="4">
    <source>
        <dbReference type="ARBA" id="ARBA00022452"/>
    </source>
</evidence>
<evidence type="ECO:0000256" key="1">
    <source>
        <dbReference type="ARBA" id="ARBA00004374"/>
    </source>
</evidence>
<organism evidence="13 14">
    <name type="scientific">[Myrmecia] bisecta</name>
    <dbReference type="NCBI Taxonomy" id="41462"/>
    <lineage>
        <taxon>Eukaryota</taxon>
        <taxon>Viridiplantae</taxon>
        <taxon>Chlorophyta</taxon>
        <taxon>core chlorophytes</taxon>
        <taxon>Trebouxiophyceae</taxon>
        <taxon>Trebouxiales</taxon>
        <taxon>Trebouxiaceae</taxon>
        <taxon>Myrmecia</taxon>
    </lineage>
</organism>
<keyword evidence="10" id="KW-0496">Mitochondrion</keyword>
<keyword evidence="7" id="KW-0653">Protein transport</keyword>
<dbReference type="Pfam" id="PF01459">
    <property type="entry name" value="Porin_3"/>
    <property type="match status" value="1"/>
</dbReference>
<evidence type="ECO:0000256" key="11">
    <source>
        <dbReference type="ARBA" id="ARBA00023136"/>
    </source>
</evidence>
<keyword evidence="5" id="KW-0812">Transmembrane</keyword>
<evidence type="ECO:0000256" key="12">
    <source>
        <dbReference type="ARBA" id="ARBA00058612"/>
    </source>
</evidence>
<dbReference type="AlphaFoldDB" id="A0AAW1QQQ3"/>
<evidence type="ECO:0000256" key="8">
    <source>
        <dbReference type="ARBA" id="ARBA00022990"/>
    </source>
</evidence>
<dbReference type="PANTHER" id="PTHR10802">
    <property type="entry name" value="MITOCHONDRIAL IMPORT RECEPTOR SUBUNIT TOM40"/>
    <property type="match status" value="1"/>
</dbReference>
<dbReference type="Gene3D" id="2.40.160.10">
    <property type="entry name" value="Porin"/>
    <property type="match status" value="1"/>
</dbReference>
<gene>
    <name evidence="13" type="ORF">WJX72_005619</name>
</gene>
<proteinExistence type="inferred from homology"/>
<evidence type="ECO:0000256" key="5">
    <source>
        <dbReference type="ARBA" id="ARBA00022692"/>
    </source>
</evidence>
<dbReference type="GO" id="GO:0006811">
    <property type="term" value="P:monoatomic ion transport"/>
    <property type="evidence" value="ECO:0007669"/>
    <property type="project" value="UniProtKB-KW"/>
</dbReference>
<dbReference type="GO" id="GO:0005741">
    <property type="term" value="C:mitochondrial outer membrane"/>
    <property type="evidence" value="ECO:0007669"/>
    <property type="project" value="UniProtKB-SubCell"/>
</dbReference>
<dbReference type="Proteomes" id="UP001489004">
    <property type="component" value="Unassembled WGS sequence"/>
</dbReference>
<dbReference type="InterPro" id="IPR027246">
    <property type="entry name" value="Porin_Euk/Tom40"/>
</dbReference>
<comment type="similarity">
    <text evidence="2">Belongs to the Tom40 family.</text>
</comment>
<protein>
    <recommendedName>
        <fullName evidence="15">Mitochondrial import receptor subunit TOM40</fullName>
    </recommendedName>
</protein>
<dbReference type="InterPro" id="IPR037930">
    <property type="entry name" value="Tom40"/>
</dbReference>
<keyword evidence="11" id="KW-0472">Membrane</keyword>
<evidence type="ECO:0000313" key="13">
    <source>
        <dbReference type="EMBL" id="KAK9823803.1"/>
    </source>
</evidence>
<keyword evidence="14" id="KW-1185">Reference proteome</keyword>
<evidence type="ECO:0000256" key="2">
    <source>
        <dbReference type="ARBA" id="ARBA00010510"/>
    </source>
</evidence>
<keyword evidence="9" id="KW-0406">Ion transport</keyword>
<evidence type="ECO:0000256" key="3">
    <source>
        <dbReference type="ARBA" id="ARBA00022448"/>
    </source>
</evidence>
<dbReference type="CDD" id="cd07305">
    <property type="entry name" value="Porin3_Tom40"/>
    <property type="match status" value="1"/>
</dbReference>
<evidence type="ECO:0000256" key="9">
    <source>
        <dbReference type="ARBA" id="ARBA00023065"/>
    </source>
</evidence>
<comment type="subcellular location">
    <subcellularLocation>
        <location evidence="1">Mitochondrion outer membrane</location>
        <topology evidence="1">Multi-pass membrane protein</topology>
    </subcellularLocation>
</comment>
<keyword evidence="3" id="KW-0813">Transport</keyword>
<comment type="caution">
    <text evidence="13">The sequence shown here is derived from an EMBL/GenBank/DDBJ whole genome shotgun (WGS) entry which is preliminary data.</text>
</comment>
<reference evidence="13 14" key="1">
    <citation type="journal article" date="2024" name="Nat. Commun.">
        <title>Phylogenomics reveals the evolutionary origins of lichenization in chlorophyte algae.</title>
        <authorList>
            <person name="Puginier C."/>
            <person name="Libourel C."/>
            <person name="Otte J."/>
            <person name="Skaloud P."/>
            <person name="Haon M."/>
            <person name="Grisel S."/>
            <person name="Petersen M."/>
            <person name="Berrin J.G."/>
            <person name="Delaux P.M."/>
            <person name="Dal Grande F."/>
            <person name="Keller J."/>
        </authorList>
    </citation>
    <scope>NUCLEOTIDE SEQUENCE [LARGE SCALE GENOMIC DNA]</scope>
    <source>
        <strain evidence="13 14">SAG 2043</strain>
    </source>
</reference>
<evidence type="ECO:0000256" key="7">
    <source>
        <dbReference type="ARBA" id="ARBA00022927"/>
    </source>
</evidence>
<name>A0AAW1QQQ3_9CHLO</name>
<evidence type="ECO:0008006" key="15">
    <source>
        <dbReference type="Google" id="ProtNLM"/>
    </source>
</evidence>
<accession>A0AAW1QQQ3</accession>
<evidence type="ECO:0000256" key="6">
    <source>
        <dbReference type="ARBA" id="ARBA00022787"/>
    </source>
</evidence>
<keyword evidence="8" id="KW-0007">Acetylation</keyword>
<dbReference type="GO" id="GO:0030150">
    <property type="term" value="P:protein import into mitochondrial matrix"/>
    <property type="evidence" value="ECO:0007669"/>
    <property type="project" value="InterPro"/>
</dbReference>
<dbReference type="GO" id="GO:0008320">
    <property type="term" value="F:protein transmembrane transporter activity"/>
    <property type="evidence" value="ECO:0007669"/>
    <property type="project" value="InterPro"/>
</dbReference>
<keyword evidence="4" id="KW-1134">Transmembrane beta strand</keyword>
<comment type="function">
    <text evidence="12">Central component of the receptor complex responsible for the recognition and translocation of cytosolically synthesized mitochondrial preproteins. Together with TOM22 functions as the transit peptide receptor at the surface of the mitochondrion outer membrane and facilitates the movement of preproteins into the translocation pore. Directly involved in the pore formation.</text>
</comment>
<evidence type="ECO:0000256" key="10">
    <source>
        <dbReference type="ARBA" id="ARBA00023128"/>
    </source>
</evidence>